<dbReference type="CDD" id="cd01741">
    <property type="entry name" value="GATase1_1"/>
    <property type="match status" value="1"/>
</dbReference>
<feature type="domain" description="Glutamine amidotransferase" evidence="1">
    <location>
        <begin position="93"/>
        <end position="234"/>
    </location>
</feature>
<dbReference type="InterPro" id="IPR044992">
    <property type="entry name" value="ChyE-like"/>
</dbReference>
<dbReference type="Gene3D" id="3.40.50.880">
    <property type="match status" value="1"/>
</dbReference>
<dbReference type="PANTHER" id="PTHR42695">
    <property type="entry name" value="GLUTAMINE AMIDOTRANSFERASE YLR126C-RELATED"/>
    <property type="match status" value="1"/>
</dbReference>
<name>A0AAD5QCY1_PYTIN</name>
<proteinExistence type="predicted"/>
<dbReference type="GO" id="GO:0005829">
    <property type="term" value="C:cytosol"/>
    <property type="evidence" value="ECO:0007669"/>
    <property type="project" value="TreeGrafter"/>
</dbReference>
<dbReference type="EMBL" id="JAKCXM010000044">
    <property type="protein sequence ID" value="KAJ0405517.1"/>
    <property type="molecule type" value="Genomic_DNA"/>
</dbReference>
<dbReference type="PANTHER" id="PTHR42695:SF5">
    <property type="entry name" value="GLUTAMINE AMIDOTRANSFERASE YLR126C-RELATED"/>
    <property type="match status" value="1"/>
</dbReference>
<dbReference type="AlphaFoldDB" id="A0AAD5QCY1"/>
<keyword evidence="3" id="KW-1185">Reference proteome</keyword>
<dbReference type="SUPFAM" id="SSF52317">
    <property type="entry name" value="Class I glutamine amidotransferase-like"/>
    <property type="match status" value="1"/>
</dbReference>
<protein>
    <recommendedName>
        <fullName evidence="1">Glutamine amidotransferase domain-containing protein</fullName>
    </recommendedName>
</protein>
<sequence length="314" mass="34816">MLRRACADALRLHQRRRVAFSTASAPAPLRYLVIDGYKKWGRDDLESGGATTAGELYKSMLMKATPVEVPVHCDIVFPADPDFEMPDLSQYHGVGWSGSSLTVYKTEEPMIQQLWGLAKAAYAQGVPQFGSCFGAQLAAVTAGGTVRKNPFGKELGIARKIHLTDAGRSHPMYEGKPSVFGGFTSHNDQITHLSAGGLKLAQNAHTSVQAVAVRHLNGEFWGLQYHPEYDLHEFARLLYCRRKVSVELGFFSDIASADAHIADLEALHADRSRTDIAWKLGIDDDVLDEEIRILEVKNFVRHLVLPYRAQLEEL</sequence>
<dbReference type="InterPro" id="IPR029062">
    <property type="entry name" value="Class_I_gatase-like"/>
</dbReference>
<evidence type="ECO:0000313" key="2">
    <source>
        <dbReference type="EMBL" id="KAJ0405517.1"/>
    </source>
</evidence>
<organism evidence="2 3">
    <name type="scientific">Pythium insidiosum</name>
    <name type="common">Pythiosis disease agent</name>
    <dbReference type="NCBI Taxonomy" id="114742"/>
    <lineage>
        <taxon>Eukaryota</taxon>
        <taxon>Sar</taxon>
        <taxon>Stramenopiles</taxon>
        <taxon>Oomycota</taxon>
        <taxon>Peronosporomycetes</taxon>
        <taxon>Pythiales</taxon>
        <taxon>Pythiaceae</taxon>
        <taxon>Pythium</taxon>
    </lineage>
</organism>
<evidence type="ECO:0000313" key="3">
    <source>
        <dbReference type="Proteomes" id="UP001209570"/>
    </source>
</evidence>
<gene>
    <name evidence="2" type="ORF">P43SY_011365</name>
</gene>
<evidence type="ECO:0000259" key="1">
    <source>
        <dbReference type="Pfam" id="PF00117"/>
    </source>
</evidence>
<dbReference type="Proteomes" id="UP001209570">
    <property type="component" value="Unassembled WGS sequence"/>
</dbReference>
<dbReference type="InterPro" id="IPR017926">
    <property type="entry name" value="GATASE"/>
</dbReference>
<dbReference type="Pfam" id="PF00117">
    <property type="entry name" value="GATase"/>
    <property type="match status" value="1"/>
</dbReference>
<dbReference type="PROSITE" id="PS51273">
    <property type="entry name" value="GATASE_TYPE_1"/>
    <property type="match status" value="1"/>
</dbReference>
<accession>A0AAD5QCY1</accession>
<reference evidence="2" key="1">
    <citation type="submission" date="2021-12" db="EMBL/GenBank/DDBJ databases">
        <title>Prjna785345.</title>
        <authorList>
            <person name="Rujirawat T."/>
            <person name="Krajaejun T."/>
        </authorList>
    </citation>
    <scope>NUCLEOTIDE SEQUENCE</scope>
    <source>
        <strain evidence="2">Pi057C3</strain>
    </source>
</reference>
<comment type="caution">
    <text evidence="2">The sequence shown here is derived from an EMBL/GenBank/DDBJ whole genome shotgun (WGS) entry which is preliminary data.</text>
</comment>